<dbReference type="Proteomes" id="UP000297299">
    <property type="component" value="Unassembled WGS sequence"/>
</dbReference>
<reference evidence="3 4" key="1">
    <citation type="submission" date="2017-11" db="EMBL/GenBank/DDBJ databases">
        <title>Comparative genomics of Botrytis spp.</title>
        <authorList>
            <person name="Valero-Jimenez C.A."/>
            <person name="Tapia P."/>
            <person name="Veloso J."/>
            <person name="Silva-Moreno E."/>
            <person name="Staats M."/>
            <person name="Valdes J.H."/>
            <person name="Van Kan J.A.L."/>
        </authorList>
    </citation>
    <scope>NUCLEOTIDE SEQUENCE [LARGE SCALE GENOMIC DNA]</scope>
    <source>
        <strain evidence="3 4">MUCL2830</strain>
    </source>
</reference>
<organism evidence="3 4">
    <name type="scientific">Botryotinia calthae</name>
    <dbReference type="NCBI Taxonomy" id="38488"/>
    <lineage>
        <taxon>Eukaryota</taxon>
        <taxon>Fungi</taxon>
        <taxon>Dikarya</taxon>
        <taxon>Ascomycota</taxon>
        <taxon>Pezizomycotina</taxon>
        <taxon>Leotiomycetes</taxon>
        <taxon>Helotiales</taxon>
        <taxon>Sclerotiniaceae</taxon>
        <taxon>Botryotinia</taxon>
    </lineage>
</organism>
<feature type="transmembrane region" description="Helical" evidence="2">
    <location>
        <begin position="49"/>
        <end position="67"/>
    </location>
</feature>
<gene>
    <name evidence="3" type="ORF">BOTCAL_0026g00030</name>
</gene>
<feature type="compositionally biased region" description="Basic and acidic residues" evidence="1">
    <location>
        <begin position="14"/>
        <end position="25"/>
    </location>
</feature>
<comment type="caution">
    <text evidence="3">The sequence shown here is derived from an EMBL/GenBank/DDBJ whole genome shotgun (WGS) entry which is preliminary data.</text>
</comment>
<evidence type="ECO:0000256" key="1">
    <source>
        <dbReference type="SAM" id="MobiDB-lite"/>
    </source>
</evidence>
<accession>A0A4Y8DG85</accession>
<proteinExistence type="predicted"/>
<keyword evidence="2" id="KW-1133">Transmembrane helix</keyword>
<name>A0A4Y8DG85_9HELO</name>
<evidence type="ECO:0000313" key="3">
    <source>
        <dbReference type="EMBL" id="TEY82940.1"/>
    </source>
</evidence>
<dbReference type="AlphaFoldDB" id="A0A4Y8DG85"/>
<protein>
    <submittedName>
        <fullName evidence="3">Uncharacterized protein</fullName>
    </submittedName>
</protein>
<dbReference type="EMBL" id="PHWZ01000026">
    <property type="protein sequence ID" value="TEY82940.1"/>
    <property type="molecule type" value="Genomic_DNA"/>
</dbReference>
<evidence type="ECO:0000256" key="2">
    <source>
        <dbReference type="SAM" id="Phobius"/>
    </source>
</evidence>
<evidence type="ECO:0000313" key="4">
    <source>
        <dbReference type="Proteomes" id="UP000297299"/>
    </source>
</evidence>
<keyword evidence="2" id="KW-0812">Transmembrane</keyword>
<feature type="region of interest" description="Disordered" evidence="1">
    <location>
        <begin position="1"/>
        <end position="33"/>
    </location>
</feature>
<keyword evidence="4" id="KW-1185">Reference proteome</keyword>
<keyword evidence="2" id="KW-0472">Membrane</keyword>
<sequence length="74" mass="8040">MPSKVTSGELGAGETHDAEIRREDFPCSQRTGDVSQIEAPRVRNTTAKVKLLGSVVGSFCIIAFAMHESHFGFM</sequence>